<protein>
    <submittedName>
        <fullName evidence="2">DNA replication protein DnaC</fullName>
    </submittedName>
</protein>
<dbReference type="OrthoDB" id="9776217at2"/>
<sequence length="335" mass="38427">MALTNSQHDAIMRMYNLIQIKNKHLLDERTLEVYAACPKIKELEDEIINLSITNAPLIIQLGDVALESYKTKLNELISKRISLMNDMGYSYDYLDEIFDCSLCKDTGIVNGEQCSCFKKKVIDVFYLQSNLKNILTKENFDNFSFEWYSKDSIDSTTGLTPYNNMQKVLLICKDFIRNFDSSFNNLLFFGDTGVGKTFLSNCIACEILNSSHSVIYLTAIELFDIFAEHDFSHNKFNNVGETMSTYIINCDLLIIDDLGTELSNSFTNSKLFYCINERILKQKSTIISTNLSIRDLASTYSERIFSRISSSYTMLKLHGSDIRVEKRNNNKVKNS</sequence>
<dbReference type="CDD" id="cd00009">
    <property type="entry name" value="AAA"/>
    <property type="match status" value="1"/>
</dbReference>
<dbReference type="SUPFAM" id="SSF52540">
    <property type="entry name" value="P-loop containing nucleoside triphosphate hydrolases"/>
    <property type="match status" value="1"/>
</dbReference>
<dbReference type="GO" id="GO:0006260">
    <property type="term" value="P:DNA replication"/>
    <property type="evidence" value="ECO:0007669"/>
    <property type="project" value="TreeGrafter"/>
</dbReference>
<dbReference type="InterPro" id="IPR003593">
    <property type="entry name" value="AAA+_ATPase"/>
</dbReference>
<reference evidence="2 3" key="1">
    <citation type="submission" date="2016-10" db="EMBL/GenBank/DDBJ databases">
        <authorList>
            <person name="de Groot N.N."/>
        </authorList>
    </citation>
    <scope>NUCLEOTIDE SEQUENCE [LARGE SCALE GENOMIC DNA]</scope>
    <source>
        <strain evidence="2 3">DSM 9179</strain>
    </source>
</reference>
<dbReference type="SMART" id="SM00382">
    <property type="entry name" value="AAA"/>
    <property type="match status" value="1"/>
</dbReference>
<dbReference type="InterPro" id="IPR027417">
    <property type="entry name" value="P-loop_NTPase"/>
</dbReference>
<feature type="domain" description="AAA+ ATPase" evidence="1">
    <location>
        <begin position="182"/>
        <end position="309"/>
    </location>
</feature>
<dbReference type="Proteomes" id="UP000199701">
    <property type="component" value="Unassembled WGS sequence"/>
</dbReference>
<dbReference type="EMBL" id="FOJI01000001">
    <property type="protein sequence ID" value="SEV82061.1"/>
    <property type="molecule type" value="Genomic_DNA"/>
</dbReference>
<dbReference type="PANTHER" id="PTHR30050:SF4">
    <property type="entry name" value="ATP-BINDING PROTEIN RV3427C IN INSERTION SEQUENCE-RELATED"/>
    <property type="match status" value="1"/>
</dbReference>
<evidence type="ECO:0000313" key="2">
    <source>
        <dbReference type="EMBL" id="SEV82061.1"/>
    </source>
</evidence>
<dbReference type="NCBIfam" id="NF005304">
    <property type="entry name" value="PRK06835.1"/>
    <property type="match status" value="1"/>
</dbReference>
<organism evidence="2 3">
    <name type="scientific">[Clostridium] fimetarium</name>
    <dbReference type="NCBI Taxonomy" id="99656"/>
    <lineage>
        <taxon>Bacteria</taxon>
        <taxon>Bacillati</taxon>
        <taxon>Bacillota</taxon>
        <taxon>Clostridia</taxon>
        <taxon>Lachnospirales</taxon>
        <taxon>Lachnospiraceae</taxon>
    </lineage>
</organism>
<dbReference type="Pfam" id="PF01695">
    <property type="entry name" value="IstB_IS21"/>
    <property type="match status" value="1"/>
</dbReference>
<accession>A0A1I0M3Y4</accession>
<dbReference type="PANTHER" id="PTHR30050">
    <property type="entry name" value="CHROMOSOMAL REPLICATION INITIATOR PROTEIN DNAA"/>
    <property type="match status" value="1"/>
</dbReference>
<evidence type="ECO:0000259" key="1">
    <source>
        <dbReference type="SMART" id="SM00382"/>
    </source>
</evidence>
<proteinExistence type="predicted"/>
<gene>
    <name evidence="2" type="ORF">SAMN05421659_10168</name>
</gene>
<dbReference type="InterPro" id="IPR002611">
    <property type="entry name" value="IstB_ATP-bd"/>
</dbReference>
<dbReference type="GO" id="GO:0005524">
    <property type="term" value="F:ATP binding"/>
    <property type="evidence" value="ECO:0007669"/>
    <property type="project" value="InterPro"/>
</dbReference>
<dbReference type="STRING" id="99656.SAMN05421659_10168"/>
<keyword evidence="3" id="KW-1185">Reference proteome</keyword>
<dbReference type="Gene3D" id="3.40.50.300">
    <property type="entry name" value="P-loop containing nucleotide triphosphate hydrolases"/>
    <property type="match status" value="1"/>
</dbReference>
<evidence type="ECO:0000313" key="3">
    <source>
        <dbReference type="Proteomes" id="UP000199701"/>
    </source>
</evidence>
<name>A0A1I0M3Y4_9FIRM</name>
<dbReference type="RefSeq" id="WP_092449426.1">
    <property type="nucleotide sequence ID" value="NZ_FOJI01000001.1"/>
</dbReference>
<dbReference type="AlphaFoldDB" id="A0A1I0M3Y4"/>